<evidence type="ECO:0000256" key="11">
    <source>
        <dbReference type="ARBA" id="ARBA00050776"/>
    </source>
</evidence>
<evidence type="ECO:0000256" key="1">
    <source>
        <dbReference type="ARBA" id="ARBA00001933"/>
    </source>
</evidence>
<sequence>MDRHGGKGFRAGKPMIYLDYQATTPLAPEAFDAMVPLLRDQFANPHSAHRLGRAAAAQVEAARDAIARLLPPDGQLLFTSGATEALNIAIQGAPPGGIVTIATEHAAVLDTAQAMGWAGRDVTVLAVDADGLVDLEAATRVIVPGVALVVAMLVNNEIGVIQPVAALADLAHQAGALFLCDAVQGYGRVPLPPTCDMIAISAHKIHGPKGVGALWLRDGVRPAPLIHGGGQEGGLRSGTLSPALCAGFGVAARLMHERADGDRAHVESLAALAAKLFADWTLNGSQTARYPGNLNLRRDGIDGARLLSDCRNVAFSLGSACASGSGRPSHVLRALGLSDAQARGSVRIGFGRYTRREELERAAEALNEAAAAQAAP</sequence>
<dbReference type="InterPro" id="IPR000192">
    <property type="entry name" value="Aminotrans_V_dom"/>
</dbReference>
<dbReference type="EC" id="2.8.1.7" evidence="4"/>
<dbReference type="InterPro" id="IPR020578">
    <property type="entry name" value="Aminotrans_V_PyrdxlP_BS"/>
</dbReference>
<keyword evidence="7" id="KW-0479">Metal-binding</keyword>
<evidence type="ECO:0000256" key="12">
    <source>
        <dbReference type="RuleBase" id="RU004504"/>
    </source>
</evidence>
<comment type="similarity">
    <text evidence="3">Belongs to the class-V pyridoxal-phosphate-dependent aminotransferase family. NifS/IscS subfamily.</text>
</comment>
<comment type="function">
    <text evidence="2">Catalyzes the removal of elemental sulfur atoms from cysteine to produce alanine. Seems to participate in the biosynthesis of the nitrogenase metalloclusters by providing the inorganic sulfur required for the Fe-S core formation.</text>
</comment>
<reference evidence="14 15" key="1">
    <citation type="submission" date="2020-04" db="EMBL/GenBank/DDBJ databases">
        <title>Sphingobium sp. AR-3-1 isolated from Arctic soil.</title>
        <authorList>
            <person name="Dahal R.H."/>
            <person name="Chaudhary D.K."/>
        </authorList>
    </citation>
    <scope>NUCLEOTIDE SEQUENCE [LARGE SCALE GENOMIC DNA]</scope>
    <source>
        <strain evidence="14 15">AR-3-1</strain>
    </source>
</reference>
<dbReference type="PANTHER" id="PTHR11601">
    <property type="entry name" value="CYSTEINE DESULFURYLASE FAMILY MEMBER"/>
    <property type="match status" value="1"/>
</dbReference>
<dbReference type="Gene3D" id="3.90.1150.10">
    <property type="entry name" value="Aspartate Aminotransferase, domain 1"/>
    <property type="match status" value="1"/>
</dbReference>
<dbReference type="GO" id="GO:0051536">
    <property type="term" value="F:iron-sulfur cluster binding"/>
    <property type="evidence" value="ECO:0007669"/>
    <property type="project" value="UniProtKB-KW"/>
</dbReference>
<evidence type="ECO:0000256" key="9">
    <source>
        <dbReference type="ARBA" id="ARBA00023004"/>
    </source>
</evidence>
<dbReference type="InterPro" id="IPR015421">
    <property type="entry name" value="PyrdxlP-dep_Trfase_major"/>
</dbReference>
<gene>
    <name evidence="14" type="ORF">HHL08_11460</name>
</gene>
<comment type="catalytic activity">
    <reaction evidence="11">
        <text>(sulfur carrier)-H + L-cysteine = (sulfur carrier)-SH + L-alanine</text>
        <dbReference type="Rhea" id="RHEA:43892"/>
        <dbReference type="Rhea" id="RHEA-COMP:14737"/>
        <dbReference type="Rhea" id="RHEA-COMP:14739"/>
        <dbReference type="ChEBI" id="CHEBI:29917"/>
        <dbReference type="ChEBI" id="CHEBI:35235"/>
        <dbReference type="ChEBI" id="CHEBI:57972"/>
        <dbReference type="ChEBI" id="CHEBI:64428"/>
        <dbReference type="EC" id="2.8.1.7"/>
    </reaction>
</comment>
<dbReference type="Gene3D" id="3.40.640.10">
    <property type="entry name" value="Type I PLP-dependent aspartate aminotransferase-like (Major domain)"/>
    <property type="match status" value="1"/>
</dbReference>
<dbReference type="Pfam" id="PF00266">
    <property type="entry name" value="Aminotran_5"/>
    <property type="match status" value="1"/>
</dbReference>
<dbReference type="GO" id="GO:0031071">
    <property type="term" value="F:cysteine desulfurase activity"/>
    <property type="evidence" value="ECO:0007669"/>
    <property type="project" value="UniProtKB-EC"/>
</dbReference>
<feature type="domain" description="Aminotransferase class V" evidence="13">
    <location>
        <begin position="16"/>
        <end position="361"/>
    </location>
</feature>
<evidence type="ECO:0000256" key="2">
    <source>
        <dbReference type="ARBA" id="ARBA00003120"/>
    </source>
</evidence>
<comment type="caution">
    <text evidence="14">The sequence shown here is derived from an EMBL/GenBank/DDBJ whole genome shotgun (WGS) entry which is preliminary data.</text>
</comment>
<evidence type="ECO:0000256" key="4">
    <source>
        <dbReference type="ARBA" id="ARBA00012239"/>
    </source>
</evidence>
<evidence type="ECO:0000256" key="7">
    <source>
        <dbReference type="ARBA" id="ARBA00022723"/>
    </source>
</evidence>
<evidence type="ECO:0000256" key="5">
    <source>
        <dbReference type="ARBA" id="ARBA00013558"/>
    </source>
</evidence>
<dbReference type="SUPFAM" id="SSF53383">
    <property type="entry name" value="PLP-dependent transferases"/>
    <property type="match status" value="1"/>
</dbReference>
<keyword evidence="9" id="KW-0408">Iron</keyword>
<evidence type="ECO:0000256" key="3">
    <source>
        <dbReference type="ARBA" id="ARBA00006490"/>
    </source>
</evidence>
<organism evidence="14 15">
    <name type="scientific">Sphingobium psychrophilum</name>
    <dbReference type="NCBI Taxonomy" id="2728834"/>
    <lineage>
        <taxon>Bacteria</taxon>
        <taxon>Pseudomonadati</taxon>
        <taxon>Pseudomonadota</taxon>
        <taxon>Alphaproteobacteria</taxon>
        <taxon>Sphingomonadales</taxon>
        <taxon>Sphingomonadaceae</taxon>
        <taxon>Sphingobium</taxon>
    </lineage>
</organism>
<accession>A0A7X9WW92</accession>
<dbReference type="PIRSF" id="PIRSF005572">
    <property type="entry name" value="NifS"/>
    <property type="match status" value="1"/>
</dbReference>
<keyword evidence="8" id="KW-0663">Pyridoxal phosphate</keyword>
<keyword evidence="10" id="KW-0411">Iron-sulfur</keyword>
<dbReference type="EMBL" id="JABBFV010000007">
    <property type="protein sequence ID" value="NML10753.1"/>
    <property type="molecule type" value="Genomic_DNA"/>
</dbReference>
<evidence type="ECO:0000256" key="10">
    <source>
        <dbReference type="ARBA" id="ARBA00023014"/>
    </source>
</evidence>
<dbReference type="PANTHER" id="PTHR11601:SF34">
    <property type="entry name" value="CYSTEINE DESULFURASE"/>
    <property type="match status" value="1"/>
</dbReference>
<dbReference type="InterPro" id="IPR015422">
    <property type="entry name" value="PyrdxlP-dep_Trfase_small"/>
</dbReference>
<evidence type="ECO:0000256" key="6">
    <source>
        <dbReference type="ARBA" id="ARBA00022679"/>
    </source>
</evidence>
<dbReference type="RefSeq" id="WP_169573314.1">
    <property type="nucleotide sequence ID" value="NZ_JABBFV010000007.1"/>
</dbReference>
<evidence type="ECO:0000259" key="13">
    <source>
        <dbReference type="Pfam" id="PF00266"/>
    </source>
</evidence>
<keyword evidence="6" id="KW-0808">Transferase</keyword>
<dbReference type="AlphaFoldDB" id="A0A7X9WW92"/>
<protein>
    <recommendedName>
        <fullName evidence="5">Cysteine desulfurase</fullName>
        <ecNumber evidence="4">2.8.1.7</ecNumber>
    </recommendedName>
</protein>
<dbReference type="InterPro" id="IPR016454">
    <property type="entry name" value="Cysteine_dSase"/>
</dbReference>
<keyword evidence="15" id="KW-1185">Reference proteome</keyword>
<dbReference type="Gene3D" id="1.10.260.50">
    <property type="match status" value="1"/>
</dbReference>
<proteinExistence type="inferred from homology"/>
<evidence type="ECO:0000256" key="8">
    <source>
        <dbReference type="ARBA" id="ARBA00022898"/>
    </source>
</evidence>
<evidence type="ECO:0000313" key="15">
    <source>
        <dbReference type="Proteomes" id="UP000519023"/>
    </source>
</evidence>
<comment type="cofactor">
    <cofactor evidence="1 12">
        <name>pyridoxal 5'-phosphate</name>
        <dbReference type="ChEBI" id="CHEBI:597326"/>
    </cofactor>
</comment>
<dbReference type="InterPro" id="IPR015424">
    <property type="entry name" value="PyrdxlP-dep_Trfase"/>
</dbReference>
<name>A0A7X9WW92_9SPHN</name>
<dbReference type="PROSITE" id="PS00595">
    <property type="entry name" value="AA_TRANSFER_CLASS_5"/>
    <property type="match status" value="1"/>
</dbReference>
<evidence type="ECO:0000313" key="14">
    <source>
        <dbReference type="EMBL" id="NML10753.1"/>
    </source>
</evidence>
<dbReference type="Proteomes" id="UP000519023">
    <property type="component" value="Unassembled WGS sequence"/>
</dbReference>
<dbReference type="GO" id="GO:0046872">
    <property type="term" value="F:metal ion binding"/>
    <property type="evidence" value="ECO:0007669"/>
    <property type="project" value="UniProtKB-KW"/>
</dbReference>